<feature type="region of interest" description="Disordered" evidence="1">
    <location>
        <begin position="24"/>
        <end position="57"/>
    </location>
</feature>
<feature type="signal peptide" evidence="2">
    <location>
        <begin position="1"/>
        <end position="23"/>
    </location>
</feature>
<dbReference type="EMBL" id="MU154552">
    <property type="protein sequence ID" value="KAF9496504.1"/>
    <property type="molecule type" value="Genomic_DNA"/>
</dbReference>
<organism evidence="3 4">
    <name type="scientific">Pleurotus eryngii</name>
    <name type="common">Boletus of the steppes</name>
    <dbReference type="NCBI Taxonomy" id="5323"/>
    <lineage>
        <taxon>Eukaryota</taxon>
        <taxon>Fungi</taxon>
        <taxon>Dikarya</taxon>
        <taxon>Basidiomycota</taxon>
        <taxon>Agaricomycotina</taxon>
        <taxon>Agaricomycetes</taxon>
        <taxon>Agaricomycetidae</taxon>
        <taxon>Agaricales</taxon>
        <taxon>Pleurotineae</taxon>
        <taxon>Pleurotaceae</taxon>
        <taxon>Pleurotus</taxon>
    </lineage>
</organism>
<evidence type="ECO:0000313" key="4">
    <source>
        <dbReference type="Proteomes" id="UP000807025"/>
    </source>
</evidence>
<feature type="compositionally biased region" description="Acidic residues" evidence="1">
    <location>
        <begin position="32"/>
        <end position="43"/>
    </location>
</feature>
<evidence type="ECO:0000256" key="1">
    <source>
        <dbReference type="SAM" id="MobiDB-lite"/>
    </source>
</evidence>
<dbReference type="AlphaFoldDB" id="A0A9P5ZYW4"/>
<sequence length="57" mass="6609">MTVSNFDFTMHVLLFLHTQHVIARQQGRQDEAGDECEDEEDENGVVNREQEGEEDDD</sequence>
<keyword evidence="4" id="KW-1185">Reference proteome</keyword>
<evidence type="ECO:0000313" key="3">
    <source>
        <dbReference type="EMBL" id="KAF9496504.1"/>
    </source>
</evidence>
<accession>A0A9P5ZYW4</accession>
<name>A0A9P5ZYW4_PLEER</name>
<keyword evidence="2" id="KW-0732">Signal</keyword>
<gene>
    <name evidence="3" type="ORF">BDN71DRAFT_1552204</name>
</gene>
<feature type="chain" id="PRO_5040331524" evidence="2">
    <location>
        <begin position="24"/>
        <end position="57"/>
    </location>
</feature>
<dbReference type="Proteomes" id="UP000807025">
    <property type="component" value="Unassembled WGS sequence"/>
</dbReference>
<proteinExistence type="predicted"/>
<protein>
    <submittedName>
        <fullName evidence="3">Uncharacterized protein</fullName>
    </submittedName>
</protein>
<comment type="caution">
    <text evidence="3">The sequence shown here is derived from an EMBL/GenBank/DDBJ whole genome shotgun (WGS) entry which is preliminary data.</text>
</comment>
<evidence type="ECO:0000256" key="2">
    <source>
        <dbReference type="SAM" id="SignalP"/>
    </source>
</evidence>
<reference evidence="3" key="1">
    <citation type="submission" date="2020-11" db="EMBL/GenBank/DDBJ databases">
        <authorList>
            <consortium name="DOE Joint Genome Institute"/>
            <person name="Ahrendt S."/>
            <person name="Riley R."/>
            <person name="Andreopoulos W."/>
            <person name="Labutti K."/>
            <person name="Pangilinan J."/>
            <person name="Ruiz-Duenas F.J."/>
            <person name="Barrasa J.M."/>
            <person name="Sanchez-Garcia M."/>
            <person name="Camarero S."/>
            <person name="Miyauchi S."/>
            <person name="Serrano A."/>
            <person name="Linde D."/>
            <person name="Babiker R."/>
            <person name="Drula E."/>
            <person name="Ayuso-Fernandez I."/>
            <person name="Pacheco R."/>
            <person name="Padilla G."/>
            <person name="Ferreira P."/>
            <person name="Barriuso J."/>
            <person name="Kellner H."/>
            <person name="Castanera R."/>
            <person name="Alfaro M."/>
            <person name="Ramirez L."/>
            <person name="Pisabarro A.G."/>
            <person name="Kuo A."/>
            <person name="Tritt A."/>
            <person name="Lipzen A."/>
            <person name="He G."/>
            <person name="Yan M."/>
            <person name="Ng V."/>
            <person name="Cullen D."/>
            <person name="Martin F."/>
            <person name="Rosso M.-N."/>
            <person name="Henrissat B."/>
            <person name="Hibbett D."/>
            <person name="Martinez A.T."/>
            <person name="Grigoriev I.V."/>
        </authorList>
    </citation>
    <scope>NUCLEOTIDE SEQUENCE</scope>
    <source>
        <strain evidence="3">ATCC 90797</strain>
    </source>
</reference>